<dbReference type="AlphaFoldDB" id="A0A9W9Z8X8"/>
<name>A0A9W9Z8X8_9CNID</name>
<reference evidence="1" key="1">
    <citation type="submission" date="2023-01" db="EMBL/GenBank/DDBJ databases">
        <title>Genome assembly of the deep-sea coral Lophelia pertusa.</title>
        <authorList>
            <person name="Herrera S."/>
            <person name="Cordes E."/>
        </authorList>
    </citation>
    <scope>NUCLEOTIDE SEQUENCE</scope>
    <source>
        <strain evidence="1">USNM1676648</strain>
        <tissue evidence="1">Polyp</tissue>
    </source>
</reference>
<evidence type="ECO:0000313" key="1">
    <source>
        <dbReference type="EMBL" id="KAJ7377212.1"/>
    </source>
</evidence>
<comment type="caution">
    <text evidence="1">The sequence shown here is derived from an EMBL/GenBank/DDBJ whole genome shotgun (WGS) entry which is preliminary data.</text>
</comment>
<dbReference type="EMBL" id="MU826382">
    <property type="protein sequence ID" value="KAJ7377212.1"/>
    <property type="molecule type" value="Genomic_DNA"/>
</dbReference>
<dbReference type="Proteomes" id="UP001163046">
    <property type="component" value="Unassembled WGS sequence"/>
</dbReference>
<protein>
    <submittedName>
        <fullName evidence="1">Uncharacterized protein</fullName>
    </submittedName>
</protein>
<gene>
    <name evidence="1" type="ORF">OS493_030412</name>
</gene>
<keyword evidence="2" id="KW-1185">Reference proteome</keyword>
<organism evidence="1 2">
    <name type="scientific">Desmophyllum pertusum</name>
    <dbReference type="NCBI Taxonomy" id="174260"/>
    <lineage>
        <taxon>Eukaryota</taxon>
        <taxon>Metazoa</taxon>
        <taxon>Cnidaria</taxon>
        <taxon>Anthozoa</taxon>
        <taxon>Hexacorallia</taxon>
        <taxon>Scleractinia</taxon>
        <taxon>Caryophylliina</taxon>
        <taxon>Caryophylliidae</taxon>
        <taxon>Desmophyllum</taxon>
    </lineage>
</organism>
<evidence type="ECO:0000313" key="2">
    <source>
        <dbReference type="Proteomes" id="UP001163046"/>
    </source>
</evidence>
<sequence>MAGKITKHHQTVQSILSWDIPSHTQEMPGNIKQKGHEPLNMLELCQKFQKGKEIKADRGTRDSVCLYTSRHKNRGRMTEKNNEYLNGSLMNLPPLNTKNMNKSPPIMQASLHLSAFPVTEEIISLQKYMDEVRISCQKEIDEARKLFEEKQRNAVKSVLLKD</sequence>
<accession>A0A9W9Z8X8</accession>
<proteinExistence type="predicted"/>